<protein>
    <submittedName>
        <fullName evidence="2">M14 family zinc carboxypeptidase</fullName>
    </submittedName>
</protein>
<keyword evidence="2" id="KW-0645">Protease</keyword>
<dbReference type="EMBL" id="JAOTJC010000004">
    <property type="protein sequence ID" value="MCU7553224.1"/>
    <property type="molecule type" value="Genomic_DNA"/>
</dbReference>
<reference evidence="3" key="1">
    <citation type="submission" date="2023-07" db="EMBL/GenBank/DDBJ databases">
        <title>Study on multiphase classification of strain Alteromonas salexigens isolated from the Yellow Sea.</title>
        <authorList>
            <person name="Sun L."/>
        </authorList>
    </citation>
    <scope>NUCLEOTIDE SEQUENCE [LARGE SCALE GENOMIC DNA]</scope>
    <source>
        <strain evidence="3">ASW11-19</strain>
    </source>
</reference>
<dbReference type="Proteomes" id="UP001209257">
    <property type="component" value="Unassembled WGS sequence"/>
</dbReference>
<dbReference type="InterPro" id="IPR000834">
    <property type="entry name" value="Peptidase_M14"/>
</dbReference>
<dbReference type="GO" id="GO:0004180">
    <property type="term" value="F:carboxypeptidase activity"/>
    <property type="evidence" value="ECO:0007669"/>
    <property type="project" value="UniProtKB-KW"/>
</dbReference>
<dbReference type="RefSeq" id="WP_262991927.1">
    <property type="nucleotide sequence ID" value="NZ_JAOTJC010000004.1"/>
</dbReference>
<evidence type="ECO:0000313" key="2">
    <source>
        <dbReference type="EMBL" id="MCU7553224.1"/>
    </source>
</evidence>
<keyword evidence="2" id="KW-0121">Carboxypeptidase</keyword>
<keyword evidence="2" id="KW-0378">Hydrolase</keyword>
<keyword evidence="3" id="KW-1185">Reference proteome</keyword>
<accession>A0ABT2VJP8</accession>
<gene>
    <name evidence="2" type="ORF">OCL06_01275</name>
</gene>
<sequence>MMLPVSLAYLITDALPHYQWPTLDQPHLYYADIAPLIAQFEEQAGVGVQHIGNSYEGKPIHRITVGHGPLTVLAWTQMHGDEPTTTAAVLDWLNMLSTTGGPGLPAGWASQVTLHIIPMLNPDGAQRRTRVNAQGIDINRDARALQSPEGQLLHAQVTALSPDIAFNLHDQSRYYAAGNSGLPATLAFLAPPFNAGDDINPSRLQAMQLITAMFQAVNACVPGHVSRYEDSFSARCFGDSVAARGVSTILIESGAARKDPHRQQARSLTVVALHTALCTLLANAADRYSAAQYQAIPVNRENGLYDFLLKGVTQHPEHGAPFRCDIGINADAGKPGQIVAIGDLTGLGAFYSHQCNDWTALSGKQVCITTAFTLTDARYLNWLRLGVTSFYDPDGLLTIETCLPVNVVVTTGKHPPPCVQPGDAAVMLLRYDSGRLAAILGSHWQRL</sequence>
<proteinExistence type="predicted"/>
<dbReference type="Pfam" id="PF00246">
    <property type="entry name" value="Peptidase_M14"/>
    <property type="match status" value="1"/>
</dbReference>
<organism evidence="2 3">
    <name type="scientific">Alteromonas salexigens</name>
    <dbReference type="NCBI Taxonomy" id="2982530"/>
    <lineage>
        <taxon>Bacteria</taxon>
        <taxon>Pseudomonadati</taxon>
        <taxon>Pseudomonadota</taxon>
        <taxon>Gammaproteobacteria</taxon>
        <taxon>Alteromonadales</taxon>
        <taxon>Alteromonadaceae</taxon>
        <taxon>Alteromonas/Salinimonas group</taxon>
        <taxon>Alteromonas</taxon>
    </lineage>
</organism>
<feature type="domain" description="Peptidase M14" evidence="1">
    <location>
        <begin position="46"/>
        <end position="141"/>
    </location>
</feature>
<dbReference type="Gene3D" id="3.40.630.10">
    <property type="entry name" value="Zn peptidases"/>
    <property type="match status" value="1"/>
</dbReference>
<evidence type="ECO:0000313" key="3">
    <source>
        <dbReference type="Proteomes" id="UP001209257"/>
    </source>
</evidence>
<comment type="caution">
    <text evidence="2">The sequence shown here is derived from an EMBL/GenBank/DDBJ whole genome shotgun (WGS) entry which is preliminary data.</text>
</comment>
<dbReference type="SUPFAM" id="SSF53187">
    <property type="entry name" value="Zn-dependent exopeptidases"/>
    <property type="match status" value="1"/>
</dbReference>
<name>A0ABT2VJP8_9ALTE</name>
<evidence type="ECO:0000259" key="1">
    <source>
        <dbReference type="Pfam" id="PF00246"/>
    </source>
</evidence>